<dbReference type="AlphaFoldDB" id="A0A1H9EIP0"/>
<reference evidence="7" key="1">
    <citation type="submission" date="2016-10" db="EMBL/GenBank/DDBJ databases">
        <authorList>
            <person name="Varghese N."/>
            <person name="Submissions S."/>
        </authorList>
    </citation>
    <scope>NUCLEOTIDE SEQUENCE [LARGE SCALE GENOMIC DNA]</scope>
    <source>
        <strain evidence="7">DSM 25927</strain>
    </source>
</reference>
<evidence type="ECO:0000256" key="3">
    <source>
        <dbReference type="ARBA" id="ARBA00022989"/>
    </source>
</evidence>
<feature type="transmembrane region" description="Helical" evidence="5">
    <location>
        <begin position="117"/>
        <end position="138"/>
    </location>
</feature>
<accession>A0A1H9EIP0</accession>
<dbReference type="SUPFAM" id="SSF161084">
    <property type="entry name" value="MAPEG domain-like"/>
    <property type="match status" value="1"/>
</dbReference>
<dbReference type="OrthoDB" id="328594at2"/>
<dbReference type="GO" id="GO:0016020">
    <property type="term" value="C:membrane"/>
    <property type="evidence" value="ECO:0007669"/>
    <property type="project" value="UniProtKB-SubCell"/>
</dbReference>
<evidence type="ECO:0000256" key="1">
    <source>
        <dbReference type="ARBA" id="ARBA00004370"/>
    </source>
</evidence>
<feature type="transmembrane region" description="Helical" evidence="5">
    <location>
        <begin position="6"/>
        <end position="26"/>
    </location>
</feature>
<evidence type="ECO:0000256" key="5">
    <source>
        <dbReference type="SAM" id="Phobius"/>
    </source>
</evidence>
<organism evidence="6 7">
    <name type="scientific">Solimonas aquatica</name>
    <dbReference type="NCBI Taxonomy" id="489703"/>
    <lineage>
        <taxon>Bacteria</taxon>
        <taxon>Pseudomonadati</taxon>
        <taxon>Pseudomonadota</taxon>
        <taxon>Gammaproteobacteria</taxon>
        <taxon>Nevskiales</taxon>
        <taxon>Nevskiaceae</taxon>
        <taxon>Solimonas</taxon>
    </lineage>
</organism>
<proteinExistence type="predicted"/>
<evidence type="ECO:0000313" key="6">
    <source>
        <dbReference type="EMBL" id="SEQ25584.1"/>
    </source>
</evidence>
<keyword evidence="7" id="KW-1185">Reference proteome</keyword>
<feature type="transmembrane region" description="Helical" evidence="5">
    <location>
        <begin position="87"/>
        <end position="105"/>
    </location>
</feature>
<dbReference type="Proteomes" id="UP000199233">
    <property type="component" value="Unassembled WGS sequence"/>
</dbReference>
<sequence length="139" mass="15665">MTQPTILLPAMALVGWTLCVLLLVPYQRFKAAFAGKVTAHDFKFGESARVPQDVSIPNRNLMNLLEVPVLFYVVCVVAYFMQKADPLTLTLAWSYVVLRMLHSLVHLSYNQVMHRMAVFAASNGVLALLWLRLFIALLT</sequence>
<protein>
    <recommendedName>
        <fullName evidence="8">MAPEG family protein</fullName>
    </recommendedName>
</protein>
<dbReference type="InterPro" id="IPR023352">
    <property type="entry name" value="MAPEG-like_dom_sf"/>
</dbReference>
<evidence type="ECO:0000256" key="2">
    <source>
        <dbReference type="ARBA" id="ARBA00022692"/>
    </source>
</evidence>
<name>A0A1H9EIP0_9GAMM</name>
<evidence type="ECO:0000256" key="4">
    <source>
        <dbReference type="ARBA" id="ARBA00023136"/>
    </source>
</evidence>
<keyword evidence="3 5" id="KW-1133">Transmembrane helix</keyword>
<evidence type="ECO:0008006" key="8">
    <source>
        <dbReference type="Google" id="ProtNLM"/>
    </source>
</evidence>
<dbReference type="STRING" id="489703.SAMN04488038_10554"/>
<dbReference type="Gene3D" id="1.20.120.550">
    <property type="entry name" value="Membrane associated eicosanoid/glutathione metabolism-like domain"/>
    <property type="match status" value="1"/>
</dbReference>
<feature type="transmembrane region" description="Helical" evidence="5">
    <location>
        <begin position="61"/>
        <end position="81"/>
    </location>
</feature>
<dbReference type="RefSeq" id="WP_093283985.1">
    <property type="nucleotide sequence ID" value="NZ_FOFS01000005.1"/>
</dbReference>
<keyword evidence="2 5" id="KW-0812">Transmembrane</keyword>
<dbReference type="InterPro" id="IPR001129">
    <property type="entry name" value="Membr-assoc_MAPEG"/>
</dbReference>
<gene>
    <name evidence="6" type="ORF">SAMN04488038_10554</name>
</gene>
<comment type="subcellular location">
    <subcellularLocation>
        <location evidence="1">Membrane</location>
    </subcellularLocation>
</comment>
<dbReference type="Pfam" id="PF01124">
    <property type="entry name" value="MAPEG"/>
    <property type="match status" value="1"/>
</dbReference>
<keyword evidence="4 5" id="KW-0472">Membrane</keyword>
<evidence type="ECO:0000313" key="7">
    <source>
        <dbReference type="Proteomes" id="UP000199233"/>
    </source>
</evidence>
<dbReference type="EMBL" id="FOFS01000005">
    <property type="protein sequence ID" value="SEQ25584.1"/>
    <property type="molecule type" value="Genomic_DNA"/>
</dbReference>